<dbReference type="Proteomes" id="UP001597357">
    <property type="component" value="Unassembled WGS sequence"/>
</dbReference>
<gene>
    <name evidence="3" type="ORF">ACFSQ0_11555</name>
</gene>
<name>A0ABW5SJ36_9FLAO</name>
<dbReference type="RefSeq" id="WP_379048419.1">
    <property type="nucleotide sequence ID" value="NZ_JBHULZ010000041.1"/>
</dbReference>
<evidence type="ECO:0000256" key="1">
    <source>
        <dbReference type="SAM" id="SignalP"/>
    </source>
</evidence>
<keyword evidence="4" id="KW-1185">Reference proteome</keyword>
<comment type="caution">
    <text evidence="3">The sequence shown here is derived from an EMBL/GenBank/DDBJ whole genome shotgun (WGS) entry which is preliminary data.</text>
</comment>
<dbReference type="InterPro" id="IPR025491">
    <property type="entry name" value="DUF4382"/>
</dbReference>
<reference evidence="4" key="1">
    <citation type="journal article" date="2019" name="Int. J. Syst. Evol. Microbiol.">
        <title>The Global Catalogue of Microorganisms (GCM) 10K type strain sequencing project: providing services to taxonomists for standard genome sequencing and annotation.</title>
        <authorList>
            <consortium name="The Broad Institute Genomics Platform"/>
            <consortium name="The Broad Institute Genome Sequencing Center for Infectious Disease"/>
            <person name="Wu L."/>
            <person name="Ma J."/>
        </authorList>
    </citation>
    <scope>NUCLEOTIDE SEQUENCE [LARGE SCALE GENOMIC DNA]</scope>
    <source>
        <strain evidence="4">KCTC 42255</strain>
    </source>
</reference>
<evidence type="ECO:0000313" key="3">
    <source>
        <dbReference type="EMBL" id="MFD2698630.1"/>
    </source>
</evidence>
<sequence>MTLVRNLKLAGMALALGGILTACSSDDDGAKNTNEGQLKIKSTASYSGETARNANAVVLSSFMVNFKEIELEYAEEDSNGVDLYFDSEDEVELRGPFEVDLLAQNSVSLATVNVPNGVYEEVEFEFDKSEDSNSALFGKSMQLEGSINGTPFVFWHDFDEEIEVDYENQGTNLVIDGNSSELVINFDLDAVVGINGLVDLSIATDLDGDGTITISPEDQDGNQALAAALKSAIKAQIELMDDMYDDDED</sequence>
<feature type="chain" id="PRO_5045655296" evidence="1">
    <location>
        <begin position="25"/>
        <end position="249"/>
    </location>
</feature>
<dbReference type="PROSITE" id="PS51257">
    <property type="entry name" value="PROKAR_LIPOPROTEIN"/>
    <property type="match status" value="1"/>
</dbReference>
<feature type="domain" description="DUF4382" evidence="2">
    <location>
        <begin position="61"/>
        <end position="189"/>
    </location>
</feature>
<dbReference type="EMBL" id="JBHULZ010000041">
    <property type="protein sequence ID" value="MFD2698630.1"/>
    <property type="molecule type" value="Genomic_DNA"/>
</dbReference>
<accession>A0ABW5SJ36</accession>
<feature type="signal peptide" evidence="1">
    <location>
        <begin position="1"/>
        <end position="24"/>
    </location>
</feature>
<organism evidence="3 4">
    <name type="scientific">Mesonia sediminis</name>
    <dbReference type="NCBI Taxonomy" id="1703946"/>
    <lineage>
        <taxon>Bacteria</taxon>
        <taxon>Pseudomonadati</taxon>
        <taxon>Bacteroidota</taxon>
        <taxon>Flavobacteriia</taxon>
        <taxon>Flavobacteriales</taxon>
        <taxon>Flavobacteriaceae</taxon>
        <taxon>Mesonia</taxon>
    </lineage>
</organism>
<dbReference type="Pfam" id="PF14321">
    <property type="entry name" value="DUF4382"/>
    <property type="match status" value="1"/>
</dbReference>
<keyword evidence="1" id="KW-0732">Signal</keyword>
<evidence type="ECO:0000259" key="2">
    <source>
        <dbReference type="Pfam" id="PF14321"/>
    </source>
</evidence>
<proteinExistence type="predicted"/>
<evidence type="ECO:0000313" key="4">
    <source>
        <dbReference type="Proteomes" id="UP001597357"/>
    </source>
</evidence>
<protein>
    <submittedName>
        <fullName evidence="3">DUF4382 domain-containing protein</fullName>
    </submittedName>
</protein>